<reference evidence="1" key="1">
    <citation type="submission" date="2021-02" db="EMBL/GenBank/DDBJ databases">
        <authorList>
            <consortium name="DOE Joint Genome Institute"/>
            <person name="Ahrendt S."/>
            <person name="Looney B.P."/>
            <person name="Miyauchi S."/>
            <person name="Morin E."/>
            <person name="Drula E."/>
            <person name="Courty P.E."/>
            <person name="Chicoki N."/>
            <person name="Fauchery L."/>
            <person name="Kohler A."/>
            <person name="Kuo A."/>
            <person name="Labutti K."/>
            <person name="Pangilinan J."/>
            <person name="Lipzen A."/>
            <person name="Riley R."/>
            <person name="Andreopoulos W."/>
            <person name="He G."/>
            <person name="Johnson J."/>
            <person name="Barry K.W."/>
            <person name="Grigoriev I.V."/>
            <person name="Nagy L."/>
            <person name="Hibbett D."/>
            <person name="Henrissat B."/>
            <person name="Matheny P.B."/>
            <person name="Labbe J."/>
            <person name="Martin F."/>
        </authorList>
    </citation>
    <scope>NUCLEOTIDE SEQUENCE</scope>
    <source>
        <strain evidence="1">EC-137</strain>
    </source>
</reference>
<name>A0ACB8QJ54_9AGAM</name>
<dbReference type="EMBL" id="MU273570">
    <property type="protein sequence ID" value="KAI0031710.1"/>
    <property type="molecule type" value="Genomic_DNA"/>
</dbReference>
<dbReference type="Proteomes" id="UP000814128">
    <property type="component" value="Unassembled WGS sequence"/>
</dbReference>
<evidence type="ECO:0000313" key="1">
    <source>
        <dbReference type="EMBL" id="KAI0031710.1"/>
    </source>
</evidence>
<comment type="caution">
    <text evidence="1">The sequence shown here is derived from an EMBL/GenBank/DDBJ whole genome shotgun (WGS) entry which is preliminary data.</text>
</comment>
<organism evidence="1 2">
    <name type="scientific">Vararia minispora EC-137</name>
    <dbReference type="NCBI Taxonomy" id="1314806"/>
    <lineage>
        <taxon>Eukaryota</taxon>
        <taxon>Fungi</taxon>
        <taxon>Dikarya</taxon>
        <taxon>Basidiomycota</taxon>
        <taxon>Agaricomycotina</taxon>
        <taxon>Agaricomycetes</taxon>
        <taxon>Russulales</taxon>
        <taxon>Lachnocladiaceae</taxon>
        <taxon>Vararia</taxon>
    </lineage>
</organism>
<protein>
    <submittedName>
        <fullName evidence="1">Uncharacterized protein</fullName>
    </submittedName>
</protein>
<accession>A0ACB8QJ54</accession>
<gene>
    <name evidence="1" type="ORF">K488DRAFT_86558</name>
</gene>
<sequence>MRTLLVTAALLSTARGRRGAGEGAAAAPSTSASVSAQTSSTSSLPPTSSTSSSSSSATSSTASSTSSQSSPQPSPSTPALLTFDSPANATTCGDTSFAWSTQGVPSNTSLTLQVMRGNMTMRVLGTNVPVTASRIDWHTVDVGAGTYTVRAFDSNHTTGLLAQSAPFNVADGADRSCLQADALPSQIPGNGAGANSTPNPTNRALVIAACFVSAAVLVFALAAGAYVYRRYYWRQRHRRRQGGPRYLF</sequence>
<reference evidence="1" key="2">
    <citation type="journal article" date="2022" name="New Phytol.">
        <title>Evolutionary transition to the ectomycorrhizal habit in the genomes of a hyperdiverse lineage of mushroom-forming fungi.</title>
        <authorList>
            <person name="Looney B."/>
            <person name="Miyauchi S."/>
            <person name="Morin E."/>
            <person name="Drula E."/>
            <person name="Courty P.E."/>
            <person name="Kohler A."/>
            <person name="Kuo A."/>
            <person name="LaButti K."/>
            <person name="Pangilinan J."/>
            <person name="Lipzen A."/>
            <person name="Riley R."/>
            <person name="Andreopoulos W."/>
            <person name="He G."/>
            <person name="Johnson J."/>
            <person name="Nolan M."/>
            <person name="Tritt A."/>
            <person name="Barry K.W."/>
            <person name="Grigoriev I.V."/>
            <person name="Nagy L.G."/>
            <person name="Hibbett D."/>
            <person name="Henrissat B."/>
            <person name="Matheny P.B."/>
            <person name="Labbe J."/>
            <person name="Martin F.M."/>
        </authorList>
    </citation>
    <scope>NUCLEOTIDE SEQUENCE</scope>
    <source>
        <strain evidence="1">EC-137</strain>
    </source>
</reference>
<keyword evidence="2" id="KW-1185">Reference proteome</keyword>
<proteinExistence type="predicted"/>
<evidence type="ECO:0000313" key="2">
    <source>
        <dbReference type="Proteomes" id="UP000814128"/>
    </source>
</evidence>